<keyword evidence="1" id="KW-0732">Signal</keyword>
<keyword evidence="3" id="KW-1185">Reference proteome</keyword>
<feature type="signal peptide" evidence="1">
    <location>
        <begin position="1"/>
        <end position="19"/>
    </location>
</feature>
<dbReference type="Gene3D" id="2.20.110.10">
    <property type="entry name" value="Histone H3 K4-specific methyltransferase SET7/9 N-terminal domain"/>
    <property type="match status" value="1"/>
</dbReference>
<dbReference type="STRING" id="683125.SAMN05660206_10918"/>
<dbReference type="Proteomes" id="UP000198785">
    <property type="component" value="Unassembled WGS sequence"/>
</dbReference>
<accession>A0A1I6UID2</accession>
<evidence type="ECO:0000313" key="2">
    <source>
        <dbReference type="EMBL" id="SFT01229.1"/>
    </source>
</evidence>
<dbReference type="OrthoDB" id="9812355at2"/>
<protein>
    <submittedName>
        <fullName evidence="2">MORN repeat variant</fullName>
    </submittedName>
</protein>
<gene>
    <name evidence="2" type="ORF">SAMN05660206_10918</name>
</gene>
<dbReference type="RefSeq" id="WP_093366431.1">
    <property type="nucleotide sequence ID" value="NZ_FOZZ01000009.1"/>
</dbReference>
<sequence>MKKFLLIICLGLQSLGSFAQEEKTEKPVYFEAAPQGLVRFFFDNYYFLVDKDCAFKSIERVTQFIVSKNVFHGEFRDFAPNGKVILTGSYEEGLKQGDFKAFHPNGNLKWEVTFQNNIPQGFWNYYYPDGKPMLSVNYGTDYTRITSFWDQKGRQRVVEGNGTYEFKMPFDFYNEYGYPFFERKGKLREGLPSGYWTTHVVDNKGRKELMAEEFYNNRGILQEGYNLFEDEEYNHPMQVIPYQYFFTAESLTFKQCNFDDFSGFNSYIADFLEKAFVVSPQLSNLQDDFAYNVTLSKDGTPKELTITKRLSNVGLNPVLEQVVKAIPFYFPSMNIEGEPIEDKLQVSGKLVVDVEGKFDFHSIHIERENQP</sequence>
<evidence type="ECO:0000256" key="1">
    <source>
        <dbReference type="SAM" id="SignalP"/>
    </source>
</evidence>
<dbReference type="AlphaFoldDB" id="A0A1I6UID2"/>
<feature type="chain" id="PRO_5011711296" evidence="1">
    <location>
        <begin position="20"/>
        <end position="371"/>
    </location>
</feature>
<organism evidence="2 3">
    <name type="scientific">Sphingobacterium wenxiniae</name>
    <dbReference type="NCBI Taxonomy" id="683125"/>
    <lineage>
        <taxon>Bacteria</taxon>
        <taxon>Pseudomonadati</taxon>
        <taxon>Bacteroidota</taxon>
        <taxon>Sphingobacteriia</taxon>
        <taxon>Sphingobacteriales</taxon>
        <taxon>Sphingobacteriaceae</taxon>
        <taxon>Sphingobacterium</taxon>
    </lineage>
</organism>
<dbReference type="SUPFAM" id="SSF82185">
    <property type="entry name" value="Histone H3 K4-specific methyltransferase SET7/9 N-terminal domain"/>
    <property type="match status" value="1"/>
</dbReference>
<reference evidence="2 3" key="1">
    <citation type="submission" date="2016-10" db="EMBL/GenBank/DDBJ databases">
        <authorList>
            <person name="de Groot N.N."/>
        </authorList>
    </citation>
    <scope>NUCLEOTIDE SEQUENCE [LARGE SCALE GENOMIC DNA]</scope>
    <source>
        <strain evidence="2 3">DSM 22789</strain>
    </source>
</reference>
<dbReference type="InterPro" id="IPR011652">
    <property type="entry name" value="MORN_2"/>
</dbReference>
<name>A0A1I6UID2_9SPHI</name>
<proteinExistence type="predicted"/>
<dbReference type="Pfam" id="PF07661">
    <property type="entry name" value="MORN_2"/>
    <property type="match status" value="2"/>
</dbReference>
<evidence type="ECO:0000313" key="3">
    <source>
        <dbReference type="Proteomes" id="UP000198785"/>
    </source>
</evidence>
<dbReference type="EMBL" id="FOZZ01000009">
    <property type="protein sequence ID" value="SFT01229.1"/>
    <property type="molecule type" value="Genomic_DNA"/>
</dbReference>